<evidence type="ECO:0000313" key="10">
    <source>
        <dbReference type="Proteomes" id="UP000326924"/>
    </source>
</evidence>
<sequence length="685" mass="75860">MAGSFASTDSSKTISLPSQSGSTSAALTSILTHAPHEFLQPSGNAIQDAALNLVKRYFDPLLKGGAAAAAGDLDTVYLDGFDVEQVWEQVRGVVENLSVSAAPEAQTKRKAIEYGSSGSGSESESDDEEMMEDDEEEKGEEGEEEEFAGFDDVEEEEEDVGSEEGGVTLEDGAEGFEGSEDEEEDDDDEAKEFVKDVHGLNDGFFSIDDFNRQSELMELQDSRGGMADDDEDDIDYFADPNALDNGSDDDEEEEEEAPRKKAKTKAAPKYDYEEESDDEMDLDQDAGDNTNDIMYEDFFAPPARRQAGGKPKNRKSSWKNDDPEAEYEAIESDMARVRRDLFDDEDEESDGDVDMDGDPGDPLSRRSAHQKRQATLLEEIRKLEQENIAKKQWTLKGEAKARDRPLNSLLEEDLDFERSGKPAPVITQEVTEGLEDMIKRRILNGQFDEVIRRRPGEISEKFRRGRVEIDDSKPQESLAEVYEKEHQNSTNPELNPNANDEKLQKEYKEIEGLWQEVSRKLDALSSWHFTPKPAKPTLAIVSDAPAISMEEAQPSAAAGGMAANVSMLAPQEIYKPGKDKASLPIGEGGGREIVGKSGAPISTREMTSDEKRRRRRREKEKIRKRNASEGISRGQVKEGSKKDVVDTLKRGNVAVIGKGGEKRSIEGKEIKVGKKPGTSANFLKL</sequence>
<feature type="compositionally biased region" description="Acidic residues" evidence="8">
    <location>
        <begin position="227"/>
        <end position="236"/>
    </location>
</feature>
<feature type="region of interest" description="Disordered" evidence="8">
    <location>
        <begin position="1"/>
        <end position="21"/>
    </location>
</feature>
<accession>A0A5J5F8R9</accession>
<evidence type="ECO:0000313" key="9">
    <source>
        <dbReference type="EMBL" id="KAA8913307.1"/>
    </source>
</evidence>
<keyword evidence="3 7" id="KW-0698">rRNA processing</keyword>
<protein>
    <recommendedName>
        <fullName evidence="7">U3 small nucleolar ribonucleoprotein protein MPP10</fullName>
    </recommendedName>
</protein>
<evidence type="ECO:0000256" key="6">
    <source>
        <dbReference type="ARBA" id="ARBA00029455"/>
    </source>
</evidence>
<dbReference type="InParanoid" id="A0A5J5F8R9"/>
<keyword evidence="10" id="KW-1185">Reference proteome</keyword>
<dbReference type="GO" id="GO:0005732">
    <property type="term" value="C:sno(s)RNA-containing ribonucleoprotein complex"/>
    <property type="evidence" value="ECO:0007669"/>
    <property type="project" value="UniProtKB-UniRule"/>
</dbReference>
<feature type="compositionally biased region" description="Acidic residues" evidence="8">
    <location>
        <begin position="171"/>
        <end position="190"/>
    </location>
</feature>
<evidence type="ECO:0000256" key="5">
    <source>
        <dbReference type="ARBA" id="ARBA00023274"/>
    </source>
</evidence>
<comment type="similarity">
    <text evidence="6 7">Belongs to the MPP10 family.</text>
</comment>
<dbReference type="Proteomes" id="UP000326924">
    <property type="component" value="Unassembled WGS sequence"/>
</dbReference>
<dbReference type="GO" id="GO:0034457">
    <property type="term" value="C:Mpp10 complex"/>
    <property type="evidence" value="ECO:0007669"/>
    <property type="project" value="UniProtKB-UniRule"/>
</dbReference>
<dbReference type="OrthoDB" id="445326at2759"/>
<dbReference type="EMBL" id="VXIS01000016">
    <property type="protein sequence ID" value="KAA8913307.1"/>
    <property type="molecule type" value="Genomic_DNA"/>
</dbReference>
<evidence type="ECO:0000256" key="3">
    <source>
        <dbReference type="ARBA" id="ARBA00022552"/>
    </source>
</evidence>
<proteinExistence type="inferred from homology"/>
<feature type="compositionally biased region" description="Basic and acidic residues" evidence="8">
    <location>
        <begin position="635"/>
        <end position="647"/>
    </location>
</feature>
<dbReference type="GO" id="GO:0006364">
    <property type="term" value="P:rRNA processing"/>
    <property type="evidence" value="ECO:0007669"/>
    <property type="project" value="UniProtKB-KW"/>
</dbReference>
<evidence type="ECO:0000256" key="4">
    <source>
        <dbReference type="ARBA" id="ARBA00023242"/>
    </source>
</evidence>
<feature type="region of interest" description="Disordered" evidence="8">
    <location>
        <begin position="577"/>
        <end position="647"/>
    </location>
</feature>
<dbReference type="PIRSF" id="PIRSF017300">
    <property type="entry name" value="snoRNP_Mpp10"/>
    <property type="match status" value="1"/>
</dbReference>
<dbReference type="PANTHER" id="PTHR17039:SF0">
    <property type="entry name" value="U3 SMALL NUCLEOLAR RIBONUCLEOPROTEIN PROTEIN MPP10"/>
    <property type="match status" value="1"/>
</dbReference>
<organism evidence="9 10">
    <name type="scientific">Sphaerosporella brunnea</name>
    <dbReference type="NCBI Taxonomy" id="1250544"/>
    <lineage>
        <taxon>Eukaryota</taxon>
        <taxon>Fungi</taxon>
        <taxon>Dikarya</taxon>
        <taxon>Ascomycota</taxon>
        <taxon>Pezizomycotina</taxon>
        <taxon>Pezizomycetes</taxon>
        <taxon>Pezizales</taxon>
        <taxon>Pyronemataceae</taxon>
        <taxon>Sphaerosporella</taxon>
    </lineage>
</organism>
<evidence type="ECO:0000256" key="7">
    <source>
        <dbReference type="PIRNR" id="PIRNR017300"/>
    </source>
</evidence>
<feature type="region of interest" description="Disordered" evidence="8">
    <location>
        <begin position="108"/>
        <end position="373"/>
    </location>
</feature>
<dbReference type="AlphaFoldDB" id="A0A5J5F8R9"/>
<gene>
    <name evidence="9" type="ORF">FN846DRAFT_930582</name>
</gene>
<reference evidence="9 10" key="1">
    <citation type="submission" date="2019-09" db="EMBL/GenBank/DDBJ databases">
        <title>Draft genome of the ectomycorrhizal ascomycete Sphaerosporella brunnea.</title>
        <authorList>
            <consortium name="DOE Joint Genome Institute"/>
            <person name="Benucci G.M."/>
            <person name="Marozzi G."/>
            <person name="Antonielli L."/>
            <person name="Sanchez S."/>
            <person name="Marco P."/>
            <person name="Wang X."/>
            <person name="Falini L.B."/>
            <person name="Barry K."/>
            <person name="Haridas S."/>
            <person name="Lipzen A."/>
            <person name="Labutti K."/>
            <person name="Grigoriev I.V."/>
            <person name="Murat C."/>
            <person name="Martin F."/>
            <person name="Albertini E."/>
            <person name="Donnini D."/>
            <person name="Bonito G."/>
        </authorList>
    </citation>
    <scope>NUCLEOTIDE SEQUENCE [LARGE SCALE GENOMIC DNA]</scope>
    <source>
        <strain evidence="9 10">Sb_GMNB300</strain>
    </source>
</reference>
<comment type="caution">
    <text evidence="9">The sequence shown here is derived from an EMBL/GenBank/DDBJ whole genome shotgun (WGS) entry which is preliminary data.</text>
</comment>
<feature type="compositionally biased region" description="Acidic residues" evidence="8">
    <location>
        <begin position="246"/>
        <end position="256"/>
    </location>
</feature>
<dbReference type="FunCoup" id="A0A5J5F8R9">
    <property type="interactions" value="1006"/>
</dbReference>
<comment type="function">
    <text evidence="7">Involved in nucleolar processing of pre-18S ribosomal RNA.</text>
</comment>
<dbReference type="Pfam" id="PF04006">
    <property type="entry name" value="Mpp10"/>
    <property type="match status" value="1"/>
</dbReference>
<evidence type="ECO:0000256" key="1">
    <source>
        <dbReference type="ARBA" id="ARBA00004604"/>
    </source>
</evidence>
<keyword evidence="5 7" id="KW-0687">Ribonucleoprotein</keyword>
<dbReference type="InterPro" id="IPR012173">
    <property type="entry name" value="Mpp10"/>
</dbReference>
<dbReference type="GO" id="GO:0032040">
    <property type="term" value="C:small-subunit processome"/>
    <property type="evidence" value="ECO:0007669"/>
    <property type="project" value="TreeGrafter"/>
</dbReference>
<evidence type="ECO:0000256" key="2">
    <source>
        <dbReference type="ARBA" id="ARBA00022517"/>
    </source>
</evidence>
<comment type="subcellular location">
    <subcellularLocation>
        <location evidence="1 7">Nucleus</location>
        <location evidence="1 7">Nucleolus</location>
    </subcellularLocation>
</comment>
<feature type="compositionally biased region" description="Basic residues" evidence="8">
    <location>
        <begin position="612"/>
        <end position="625"/>
    </location>
</feature>
<evidence type="ECO:0000256" key="8">
    <source>
        <dbReference type="SAM" id="MobiDB-lite"/>
    </source>
</evidence>
<feature type="compositionally biased region" description="Acidic residues" evidence="8">
    <location>
        <begin position="272"/>
        <end position="286"/>
    </location>
</feature>
<keyword evidence="4 7" id="KW-0539">Nucleus</keyword>
<dbReference type="PANTHER" id="PTHR17039">
    <property type="entry name" value="U3 SMALL NUCLEOLAR RIBONUCLEOPROTEIN PROTEIN MPP10"/>
    <property type="match status" value="1"/>
</dbReference>
<name>A0A5J5F8R9_9PEZI</name>
<keyword evidence="2 7" id="KW-0690">Ribosome biogenesis</keyword>
<feature type="compositionally biased region" description="Acidic residues" evidence="8">
    <location>
        <begin position="123"/>
        <end position="162"/>
    </location>
</feature>
<feature type="compositionally biased region" description="Acidic residues" evidence="8">
    <location>
        <begin position="342"/>
        <end position="359"/>
    </location>
</feature>